<evidence type="ECO:0000313" key="2">
    <source>
        <dbReference type="EMBL" id="KAF5099348.1"/>
    </source>
</evidence>
<reference evidence="2" key="2">
    <citation type="submission" date="2020-01" db="EMBL/GenBank/DDBJ databases">
        <authorList>
            <person name="Perkins V."/>
            <person name="Lessard M.-H."/>
            <person name="Dugat-Bony E."/>
            <person name="Frenette M."/>
            <person name="Labrie S."/>
        </authorList>
    </citation>
    <scope>NUCLEOTIDE SEQUENCE</scope>
    <source>
        <strain evidence="2">LMA-70</strain>
    </source>
</reference>
<gene>
    <name evidence="2" type="ORF">DV451_003004</name>
</gene>
<evidence type="ECO:0000313" key="3">
    <source>
        <dbReference type="Proteomes" id="UP000750522"/>
    </source>
</evidence>
<dbReference type="AlphaFoldDB" id="A0A9P5G5Z6"/>
<comment type="caution">
    <text evidence="2">The sequence shown here is derived from an EMBL/GenBank/DDBJ whole genome shotgun (WGS) entry which is preliminary data.</text>
</comment>
<accession>A0A9P5G5Z6</accession>
<sequence length="193" mass="20002">MLENPIAPGTGDSSTGGEPEDAAGSSQDFFSGKESIASILQKQRENESALTDAVIPAIESATGKSVNSAAAATAATTASGTNKTTNSVDLSVTAATPKRPLIQEISSSDEPVSHLGYNTLAPNLYQVNGCSEEFAHDASVVYVPQAHALVLTSKSVPSEPFTIPLEAAEVPREIRTAYSKTSGVLRILVTPRS</sequence>
<reference evidence="2" key="1">
    <citation type="journal article" date="2020" name="Front. Microbiol.">
        <title>Phenotypic and Genetic Characterization of the Cheese Ripening Yeast Geotrichum candidum.</title>
        <authorList>
            <person name="Perkins V."/>
            <person name="Vignola S."/>
            <person name="Lessard M.H."/>
            <person name="Plante P.L."/>
            <person name="Corbeil J."/>
            <person name="Dugat-Bony E."/>
            <person name="Frenette M."/>
            <person name="Labrie S."/>
        </authorList>
    </citation>
    <scope>NUCLEOTIDE SEQUENCE</scope>
    <source>
        <strain evidence="2">LMA-70</strain>
    </source>
</reference>
<organism evidence="2 3">
    <name type="scientific">Geotrichum candidum</name>
    <name type="common">Oospora lactis</name>
    <name type="synonym">Dipodascus geotrichum</name>
    <dbReference type="NCBI Taxonomy" id="1173061"/>
    <lineage>
        <taxon>Eukaryota</taxon>
        <taxon>Fungi</taxon>
        <taxon>Dikarya</taxon>
        <taxon>Ascomycota</taxon>
        <taxon>Saccharomycotina</taxon>
        <taxon>Dipodascomycetes</taxon>
        <taxon>Dipodascales</taxon>
        <taxon>Dipodascaceae</taxon>
        <taxon>Geotrichum</taxon>
    </lineage>
</organism>
<evidence type="ECO:0000256" key="1">
    <source>
        <dbReference type="SAM" id="MobiDB-lite"/>
    </source>
</evidence>
<dbReference type="EMBL" id="QQZK01000060">
    <property type="protein sequence ID" value="KAF5099348.1"/>
    <property type="molecule type" value="Genomic_DNA"/>
</dbReference>
<dbReference type="Proteomes" id="UP000750522">
    <property type="component" value="Unassembled WGS sequence"/>
</dbReference>
<name>A0A9P5G5Z6_GEOCN</name>
<protein>
    <submittedName>
        <fullName evidence="2">Uncharacterized protein</fullName>
    </submittedName>
</protein>
<feature type="region of interest" description="Disordered" evidence="1">
    <location>
        <begin position="1"/>
        <end position="50"/>
    </location>
</feature>
<proteinExistence type="predicted"/>